<dbReference type="GO" id="GO:0002758">
    <property type="term" value="P:innate immune response-activating signaling pathway"/>
    <property type="evidence" value="ECO:0007669"/>
    <property type="project" value="UniProtKB-ARBA"/>
</dbReference>
<dbReference type="InterPro" id="IPR055414">
    <property type="entry name" value="LRR_R13L4/SHOC2-like"/>
</dbReference>
<dbReference type="InterPro" id="IPR036249">
    <property type="entry name" value="Thioredoxin-like_sf"/>
</dbReference>
<comment type="caution">
    <text evidence="8">The sequence shown here is derived from an EMBL/GenBank/DDBJ whole genome shotgun (WGS) entry which is preliminary data.</text>
</comment>
<comment type="similarity">
    <text evidence="1">Belongs to the disease resistance NB-LRR family.</text>
</comment>
<evidence type="ECO:0000313" key="8">
    <source>
        <dbReference type="EMBL" id="KAJ1256034.1"/>
    </source>
</evidence>
<name>A0A9W7XCZ5_9POAL</name>
<dbReference type="Pfam" id="PF23598">
    <property type="entry name" value="LRR_14"/>
    <property type="match status" value="1"/>
</dbReference>
<dbReference type="CDD" id="cd02947">
    <property type="entry name" value="TRX_family"/>
    <property type="match status" value="1"/>
</dbReference>
<keyword evidence="6" id="KW-0175">Coiled coil</keyword>
<dbReference type="PANTHER" id="PTHR23155">
    <property type="entry name" value="DISEASE RESISTANCE PROTEIN RP"/>
    <property type="match status" value="1"/>
</dbReference>
<dbReference type="InterPro" id="IPR032675">
    <property type="entry name" value="LRR_dom_sf"/>
</dbReference>
<evidence type="ECO:0000256" key="3">
    <source>
        <dbReference type="ARBA" id="ARBA00022737"/>
    </source>
</evidence>
<keyword evidence="2" id="KW-0433">Leucine-rich repeat</keyword>
<evidence type="ECO:0000256" key="6">
    <source>
        <dbReference type="ARBA" id="ARBA00023054"/>
    </source>
</evidence>
<dbReference type="Pfam" id="PF00931">
    <property type="entry name" value="NB-ARC"/>
    <property type="match status" value="1"/>
</dbReference>
<dbReference type="Gene3D" id="3.40.30.10">
    <property type="entry name" value="Glutaredoxin"/>
    <property type="match status" value="1"/>
</dbReference>
<dbReference type="Gene3D" id="1.10.10.10">
    <property type="entry name" value="Winged helix-like DNA-binding domain superfamily/Winged helix DNA-binding domain"/>
    <property type="match status" value="1"/>
</dbReference>
<dbReference type="FunFam" id="1.10.10.10:FF:000322">
    <property type="entry name" value="Probable disease resistance protein At1g63360"/>
    <property type="match status" value="1"/>
</dbReference>
<dbReference type="AlphaFoldDB" id="A0A9W7XCZ5"/>
<dbReference type="Gene3D" id="1.20.5.4130">
    <property type="match status" value="1"/>
</dbReference>
<dbReference type="SUPFAM" id="SSF52833">
    <property type="entry name" value="Thioredoxin-like"/>
    <property type="match status" value="1"/>
</dbReference>
<evidence type="ECO:0000256" key="5">
    <source>
        <dbReference type="ARBA" id="ARBA00022821"/>
    </source>
</evidence>
<feature type="domain" description="Thioredoxin" evidence="7">
    <location>
        <begin position="942"/>
        <end position="1063"/>
    </location>
</feature>
<dbReference type="GO" id="GO:0042742">
    <property type="term" value="P:defense response to bacterium"/>
    <property type="evidence" value="ECO:0007669"/>
    <property type="project" value="UniProtKB-ARBA"/>
</dbReference>
<dbReference type="EMBL" id="MU629571">
    <property type="protein sequence ID" value="KAJ1256034.1"/>
    <property type="molecule type" value="Genomic_DNA"/>
</dbReference>
<dbReference type="InterPro" id="IPR013766">
    <property type="entry name" value="Thioredoxin_domain"/>
</dbReference>
<dbReference type="InterPro" id="IPR036388">
    <property type="entry name" value="WH-like_DNA-bd_sf"/>
</dbReference>
<dbReference type="Pfam" id="PF18052">
    <property type="entry name" value="Rx_N"/>
    <property type="match status" value="1"/>
</dbReference>
<evidence type="ECO:0000256" key="1">
    <source>
        <dbReference type="ARBA" id="ARBA00008894"/>
    </source>
</evidence>
<accession>A0A9W7XCZ5</accession>
<dbReference type="Pfam" id="PF23559">
    <property type="entry name" value="WHD_DRP"/>
    <property type="match status" value="1"/>
</dbReference>
<dbReference type="SUPFAM" id="SSF52540">
    <property type="entry name" value="P-loop containing nucleoside triphosphate hydrolases"/>
    <property type="match status" value="1"/>
</dbReference>
<dbReference type="PRINTS" id="PR00364">
    <property type="entry name" value="DISEASERSIST"/>
</dbReference>
<sequence>MEAPAAPMLCSSMGATNSLLKKMTALTENRRNPMIKELMEDINRLRDDFLDKFSGRRRADKGEQVKVWMKQAREMIYDIEDWIDLRQEDASEESDEKQIKKFRHHIEEARERCERYELPSQVPAASDPELVYGGSSREAAGAGCGLLGKKTAMVGIDGAKSKLLNHLKNEQEELMVVSILGGGGHGKTALAKEICGDTHIKEQFECQAFVSVGRTTSTRITLIDILTQVNPEADAAAWQSTRSCNEVVTEIWGFLRTKRYFIFIDDMRDTNDSEFIFCALPENNLGSRILTTTRMEDIAISCSSRPNDLVHEMVPLDETYSKSLFRNSVYVDEEKWPDNFKECSKKMLGLCGGFPMAIIIAAGLFGRSCEELSVQSEMLIKTILPELDQFCSVSQSMRNILDISYGVLPLPLKSCLLYMAAFPGNSEIKKDRLIRRWIAEGIVPETQGKSSRKTGESYFDELISRRLVQPAFDDNDDQPIGCTVPGVVFDFIDSLSTEANFITQGAELMSGLAPCDRVRRVSIACGDDDEEGDTFIPITYCLLEQKKSLVASSSDVSSIPDEANEDEAIYLHLSRVRTLSFSGDAKKILDLSAFKHVRVLDLEDVQGLELKQLESIGHLSLLRYLGLGGTNVTQLPPEIMALQQLTTLDLRRTRVRRLPQFKDTKLVSLLADELTILPRQMKGMQNLEELSKVILGHEGSFPDEVARLVRDLRCLRMLGARFGNLNCENKTDRQGVKRFLEEAGKSNLQSILLDNYLHPLLDLLAGPWANNLAKFELRIRGCLPQVPWEIASLIGLTHLQINVEAVEGQAVRALGSLPKLVLLKLESNVSSSLTVTKDDGFQCLRVFWYTNSRYGGGVGLKFEGGAVPRLERLRLDFNAWEPMPSNDDGFDFGIRNLTCLEQIHATIDWMNTTLTASEVKAAETRIREQVSGHSNNPVFELNRRRKRLAAVEVEPEELVLEVHSLEEWSKLIDPDKLVVVQFSAEWCPASRKMAPVFSDFAKKFRNAVFLKVDVEADDMDTIAKQFQVKGVPTFVFLKGGNDVDRVIGADKEELEEILEEQVA</sequence>
<keyword evidence="5" id="KW-0611">Plant defense</keyword>
<organism evidence="8 9">
    <name type="scientific">Paspalum vaginatum</name>
    <name type="common">seashore paspalum</name>
    <dbReference type="NCBI Taxonomy" id="158149"/>
    <lineage>
        <taxon>Eukaryota</taxon>
        <taxon>Viridiplantae</taxon>
        <taxon>Streptophyta</taxon>
        <taxon>Embryophyta</taxon>
        <taxon>Tracheophyta</taxon>
        <taxon>Spermatophyta</taxon>
        <taxon>Magnoliopsida</taxon>
        <taxon>Liliopsida</taxon>
        <taxon>Poales</taxon>
        <taxon>Poaceae</taxon>
        <taxon>PACMAD clade</taxon>
        <taxon>Panicoideae</taxon>
        <taxon>Andropogonodae</taxon>
        <taxon>Paspaleae</taxon>
        <taxon>Paspalinae</taxon>
        <taxon>Paspalum</taxon>
    </lineage>
</organism>
<evidence type="ECO:0000259" key="7">
    <source>
        <dbReference type="PROSITE" id="PS51352"/>
    </source>
</evidence>
<dbReference type="PROSITE" id="PS51352">
    <property type="entry name" value="THIOREDOXIN_2"/>
    <property type="match status" value="1"/>
</dbReference>
<dbReference type="InterPro" id="IPR058922">
    <property type="entry name" value="WHD_DRP"/>
</dbReference>
<proteinExistence type="inferred from homology"/>
<dbReference type="Pfam" id="PF00085">
    <property type="entry name" value="Thioredoxin"/>
    <property type="match status" value="1"/>
</dbReference>
<dbReference type="GO" id="GO:0043531">
    <property type="term" value="F:ADP binding"/>
    <property type="evidence" value="ECO:0007669"/>
    <property type="project" value="InterPro"/>
</dbReference>
<protein>
    <recommendedName>
        <fullName evidence="7">Thioredoxin domain-containing protein</fullName>
    </recommendedName>
</protein>
<keyword evidence="3" id="KW-0677">Repeat</keyword>
<dbReference type="InterPro" id="IPR044974">
    <property type="entry name" value="Disease_R_plants"/>
</dbReference>
<dbReference type="OrthoDB" id="10263751at2759"/>
<keyword evidence="9" id="KW-1185">Reference proteome</keyword>
<evidence type="ECO:0000313" key="9">
    <source>
        <dbReference type="Proteomes" id="UP001164776"/>
    </source>
</evidence>
<dbReference type="SUPFAM" id="SSF52058">
    <property type="entry name" value="L domain-like"/>
    <property type="match status" value="1"/>
</dbReference>
<reference evidence="8 9" key="1">
    <citation type="submission" date="2022-10" db="EMBL/GenBank/DDBJ databases">
        <title>WGS assembly of Paspalum vaginatum 540-79.</title>
        <authorList>
            <person name="Sun G."/>
            <person name="Wase N."/>
            <person name="Shu S."/>
            <person name="Jenkins J."/>
            <person name="Zhou B."/>
            <person name="Torres-Rodriguez J."/>
            <person name="Chen C."/>
            <person name="Sandor L."/>
            <person name="Plott C."/>
            <person name="Yoshinga Y."/>
            <person name="Daum C."/>
            <person name="Qi P."/>
            <person name="Barry K."/>
            <person name="Lipzen A."/>
            <person name="Berry L."/>
            <person name="Pedersen C."/>
            <person name="Gottilla T."/>
            <person name="Foltz A."/>
            <person name="Yu H."/>
            <person name="O'Malley R."/>
            <person name="Zhang C."/>
            <person name="Devos K."/>
            <person name="Sigmon B."/>
            <person name="Yu B."/>
            <person name="Obata T."/>
            <person name="Schmutz J."/>
            <person name="Schnable J."/>
        </authorList>
    </citation>
    <scope>NUCLEOTIDE SEQUENCE [LARGE SCALE GENOMIC DNA]</scope>
    <source>
        <strain evidence="9">cv. 540-79</strain>
    </source>
</reference>
<dbReference type="PANTHER" id="PTHR23155:SF1228">
    <property type="entry name" value="NB-ARC DOMAIN CONTAINING PROTEIN, EXPRESSED"/>
    <property type="match status" value="1"/>
</dbReference>
<dbReference type="InterPro" id="IPR002182">
    <property type="entry name" value="NB-ARC"/>
</dbReference>
<dbReference type="GO" id="GO:0009626">
    <property type="term" value="P:plant-type hypersensitive response"/>
    <property type="evidence" value="ECO:0007669"/>
    <property type="project" value="UniProtKB-ARBA"/>
</dbReference>
<keyword evidence="4" id="KW-0547">Nucleotide-binding</keyword>
<evidence type="ECO:0000256" key="4">
    <source>
        <dbReference type="ARBA" id="ARBA00022741"/>
    </source>
</evidence>
<evidence type="ECO:0000256" key="2">
    <source>
        <dbReference type="ARBA" id="ARBA00022614"/>
    </source>
</evidence>
<gene>
    <name evidence="8" type="ORF">BS78_K099600</name>
</gene>
<dbReference type="Gene3D" id="3.40.50.300">
    <property type="entry name" value="P-loop containing nucleotide triphosphate hydrolases"/>
    <property type="match status" value="1"/>
</dbReference>
<dbReference type="Gene3D" id="3.80.10.10">
    <property type="entry name" value="Ribonuclease Inhibitor"/>
    <property type="match status" value="1"/>
</dbReference>
<dbReference type="Proteomes" id="UP001164776">
    <property type="component" value="Unassembled WGS sequence"/>
</dbReference>
<dbReference type="InterPro" id="IPR027417">
    <property type="entry name" value="P-loop_NTPase"/>
</dbReference>
<dbReference type="InterPro" id="IPR041118">
    <property type="entry name" value="Rx_N"/>
</dbReference>